<evidence type="ECO:0000313" key="2">
    <source>
        <dbReference type="Proteomes" id="UP000821845"/>
    </source>
</evidence>
<sequence>MRAIQMNRGHRPFYGPARHWTRPYPPASECPHNRHQRRTPAGGHRTIATWTILDSAGSPVGWASRLPWELQPRPAIGDPPAAASESFRGNLLTERYPLEPLATYTPEEARLLGPTCGEPEIHRRQHQNGAVHQTRVAATASHCRSSLQASASRTAIEAAVAIIRTLRPQLLRDEPPRNETPPSEETMHLLDLDMDK</sequence>
<evidence type="ECO:0000313" key="1">
    <source>
        <dbReference type="EMBL" id="KAH6945641.1"/>
    </source>
</evidence>
<keyword evidence="2" id="KW-1185">Reference proteome</keyword>
<dbReference type="EMBL" id="CM023481">
    <property type="protein sequence ID" value="KAH6945641.1"/>
    <property type="molecule type" value="Genomic_DNA"/>
</dbReference>
<dbReference type="Proteomes" id="UP000821845">
    <property type="component" value="Chromosome 1"/>
</dbReference>
<accession>A0ACB7THD5</accession>
<organism evidence="1 2">
    <name type="scientific">Hyalomma asiaticum</name>
    <name type="common">Tick</name>
    <dbReference type="NCBI Taxonomy" id="266040"/>
    <lineage>
        <taxon>Eukaryota</taxon>
        <taxon>Metazoa</taxon>
        <taxon>Ecdysozoa</taxon>
        <taxon>Arthropoda</taxon>
        <taxon>Chelicerata</taxon>
        <taxon>Arachnida</taxon>
        <taxon>Acari</taxon>
        <taxon>Parasitiformes</taxon>
        <taxon>Ixodida</taxon>
        <taxon>Ixodoidea</taxon>
        <taxon>Ixodidae</taxon>
        <taxon>Hyalomminae</taxon>
        <taxon>Hyalomma</taxon>
    </lineage>
</organism>
<name>A0ACB7THD5_HYAAI</name>
<gene>
    <name evidence="1" type="ORF">HPB50_009361</name>
</gene>
<comment type="caution">
    <text evidence="1">The sequence shown here is derived from an EMBL/GenBank/DDBJ whole genome shotgun (WGS) entry which is preliminary data.</text>
</comment>
<proteinExistence type="predicted"/>
<protein>
    <submittedName>
        <fullName evidence="1">Uncharacterized protein</fullName>
    </submittedName>
</protein>
<reference evidence="1" key="1">
    <citation type="submission" date="2020-05" db="EMBL/GenBank/DDBJ databases">
        <title>Large-scale comparative analyses of tick genomes elucidate their genetic diversity and vector capacities.</title>
        <authorList>
            <person name="Jia N."/>
            <person name="Wang J."/>
            <person name="Shi W."/>
            <person name="Du L."/>
            <person name="Sun Y."/>
            <person name="Zhan W."/>
            <person name="Jiang J."/>
            <person name="Wang Q."/>
            <person name="Zhang B."/>
            <person name="Ji P."/>
            <person name="Sakyi L.B."/>
            <person name="Cui X."/>
            <person name="Yuan T."/>
            <person name="Jiang B."/>
            <person name="Yang W."/>
            <person name="Lam T.T.-Y."/>
            <person name="Chang Q."/>
            <person name="Ding S."/>
            <person name="Wang X."/>
            <person name="Zhu J."/>
            <person name="Ruan X."/>
            <person name="Zhao L."/>
            <person name="Wei J."/>
            <person name="Que T."/>
            <person name="Du C."/>
            <person name="Cheng J."/>
            <person name="Dai P."/>
            <person name="Han X."/>
            <person name="Huang E."/>
            <person name="Gao Y."/>
            <person name="Liu J."/>
            <person name="Shao H."/>
            <person name="Ye R."/>
            <person name="Li L."/>
            <person name="Wei W."/>
            <person name="Wang X."/>
            <person name="Wang C."/>
            <person name="Yang T."/>
            <person name="Huo Q."/>
            <person name="Li W."/>
            <person name="Guo W."/>
            <person name="Chen H."/>
            <person name="Zhou L."/>
            <person name="Ni X."/>
            <person name="Tian J."/>
            <person name="Zhou Y."/>
            <person name="Sheng Y."/>
            <person name="Liu T."/>
            <person name="Pan Y."/>
            <person name="Xia L."/>
            <person name="Li J."/>
            <person name="Zhao F."/>
            <person name="Cao W."/>
        </authorList>
    </citation>
    <scope>NUCLEOTIDE SEQUENCE</scope>
    <source>
        <strain evidence="1">Hyas-2018</strain>
    </source>
</reference>